<reference evidence="2 3" key="1">
    <citation type="submission" date="2021-12" db="EMBL/GenBank/DDBJ databases">
        <title>Siccirubricoccus leaddurans sp. nov., a high concentration Zn2+ tolerance bacterium.</title>
        <authorList>
            <person name="Cao Y."/>
        </authorList>
    </citation>
    <scope>NUCLEOTIDE SEQUENCE [LARGE SCALE GENOMIC DNA]</scope>
    <source>
        <strain evidence="2 3">KC 17139</strain>
    </source>
</reference>
<evidence type="ECO:0000313" key="2">
    <source>
        <dbReference type="EMBL" id="MCO6416960.1"/>
    </source>
</evidence>
<dbReference type="RefSeq" id="WP_252953586.1">
    <property type="nucleotide sequence ID" value="NZ_JAFIRR010000071.1"/>
</dbReference>
<dbReference type="Gene3D" id="3.10.450.50">
    <property type="match status" value="1"/>
</dbReference>
<accession>A0ABT1D4V8</accession>
<dbReference type="InterPro" id="IPR032710">
    <property type="entry name" value="NTF2-like_dom_sf"/>
</dbReference>
<name>A0ABT1D4V8_9PROT</name>
<dbReference type="Pfam" id="PF20409">
    <property type="entry name" value="SnoaL_5"/>
    <property type="match status" value="1"/>
</dbReference>
<dbReference type="EMBL" id="JAFIRR010000071">
    <property type="protein sequence ID" value="MCO6416960.1"/>
    <property type="molecule type" value="Genomic_DNA"/>
</dbReference>
<gene>
    <name evidence="2" type="ORF">JYK14_12430</name>
</gene>
<keyword evidence="3" id="KW-1185">Reference proteome</keyword>
<feature type="domain" description="SnoaL-like" evidence="1">
    <location>
        <begin position="3"/>
        <end position="118"/>
    </location>
</feature>
<evidence type="ECO:0000313" key="3">
    <source>
        <dbReference type="Proteomes" id="UP001523392"/>
    </source>
</evidence>
<comment type="caution">
    <text evidence="2">The sequence shown here is derived from an EMBL/GenBank/DDBJ whole genome shotgun (WGS) entry which is preliminary data.</text>
</comment>
<dbReference type="Proteomes" id="UP001523392">
    <property type="component" value="Unassembled WGS sequence"/>
</dbReference>
<evidence type="ECO:0000259" key="1">
    <source>
        <dbReference type="Pfam" id="PF20409"/>
    </source>
</evidence>
<dbReference type="SUPFAM" id="SSF54427">
    <property type="entry name" value="NTF2-like"/>
    <property type="match status" value="1"/>
</dbReference>
<organism evidence="2 3">
    <name type="scientific">Siccirubricoccus soli</name>
    <dbReference type="NCBI Taxonomy" id="2899147"/>
    <lineage>
        <taxon>Bacteria</taxon>
        <taxon>Pseudomonadati</taxon>
        <taxon>Pseudomonadota</taxon>
        <taxon>Alphaproteobacteria</taxon>
        <taxon>Acetobacterales</taxon>
        <taxon>Roseomonadaceae</taxon>
        <taxon>Siccirubricoccus</taxon>
    </lineage>
</organism>
<protein>
    <submittedName>
        <fullName evidence="2">Nuclear transport factor 2 family protein</fullName>
    </submittedName>
</protein>
<sequence length="121" mass="13578">MQATAEIAAEFVKLCQQGEFDAAGERFWSDDIVSVEPMEGEMAVLHGRAAVKAKGEWWYANHTIHATEAHGPYVNGDQFAVRFLMDLTAKASGQRMQVEEIGLYTVRDGKIVEERFLFHMG</sequence>
<dbReference type="InterPro" id="IPR046860">
    <property type="entry name" value="SnoaL_5"/>
</dbReference>
<proteinExistence type="predicted"/>